<dbReference type="Gene3D" id="3.40.50.720">
    <property type="entry name" value="NAD(P)-binding Rossmann-like Domain"/>
    <property type="match status" value="1"/>
</dbReference>
<proteinExistence type="predicted"/>
<dbReference type="InterPro" id="IPR036291">
    <property type="entry name" value="NAD(P)-bd_dom_sf"/>
</dbReference>
<evidence type="ECO:0000259" key="7">
    <source>
        <dbReference type="Pfam" id="PF14824"/>
    </source>
</evidence>
<dbReference type="Pfam" id="PF14824">
    <property type="entry name" value="Sirohm_synth_M"/>
    <property type="match status" value="1"/>
</dbReference>
<protein>
    <recommendedName>
        <fullName evidence="2">precorrin-2 dehydrogenase</fullName>
        <ecNumber evidence="2">1.3.1.76</ecNumber>
    </recommendedName>
</protein>
<evidence type="ECO:0000256" key="5">
    <source>
        <dbReference type="ARBA" id="ARBA00023244"/>
    </source>
</evidence>
<dbReference type="RefSeq" id="WP_204401194.1">
    <property type="nucleotide sequence ID" value="NZ_JAFBEE010000006.1"/>
</dbReference>
<sequence>MTKYYPVMLNIEGKNCTVIGGGRVAQRKVKSLLEHGARATVIAPKTTEKLEKMADEGVIHLKKRPYEKGDLKGSYLVYVATDIPEVNEACYQEAEELGIMINIVDVPQLCDFIVPAIHRQGSLTLTVSTDGKSPMFSRRIRDELEVAYGPQYQHIIDTMGEIRKKALEEIDDIEVRRELFHRLTYDTSVNAIADFDSYREKMWRIYESCRNREGCDKDENN</sequence>
<dbReference type="Proteomes" id="UP001314796">
    <property type="component" value="Unassembled WGS sequence"/>
</dbReference>
<keyword evidence="9" id="KW-1185">Reference proteome</keyword>
<evidence type="ECO:0000313" key="9">
    <source>
        <dbReference type="Proteomes" id="UP001314796"/>
    </source>
</evidence>
<comment type="pathway">
    <text evidence="1">Porphyrin-containing compound metabolism; siroheme biosynthesis; sirohydrochlorin from precorrin-2: step 1/1.</text>
</comment>
<dbReference type="InterPro" id="IPR028161">
    <property type="entry name" value="Met8-like"/>
</dbReference>
<evidence type="ECO:0000256" key="3">
    <source>
        <dbReference type="ARBA" id="ARBA00023002"/>
    </source>
</evidence>
<comment type="catalytic activity">
    <reaction evidence="6">
        <text>precorrin-2 + NAD(+) = sirohydrochlorin + NADH + 2 H(+)</text>
        <dbReference type="Rhea" id="RHEA:15613"/>
        <dbReference type="ChEBI" id="CHEBI:15378"/>
        <dbReference type="ChEBI" id="CHEBI:57540"/>
        <dbReference type="ChEBI" id="CHEBI:57945"/>
        <dbReference type="ChEBI" id="CHEBI:58351"/>
        <dbReference type="ChEBI" id="CHEBI:58827"/>
        <dbReference type="EC" id="1.3.1.76"/>
    </reaction>
</comment>
<evidence type="ECO:0000256" key="2">
    <source>
        <dbReference type="ARBA" id="ARBA00012400"/>
    </source>
</evidence>
<dbReference type="PANTHER" id="PTHR35330:SF1">
    <property type="entry name" value="SIROHEME BIOSYNTHESIS PROTEIN MET8"/>
    <property type="match status" value="1"/>
</dbReference>
<evidence type="ECO:0000313" key="8">
    <source>
        <dbReference type="EMBL" id="MBM7614715.1"/>
    </source>
</evidence>
<dbReference type="InterPro" id="IPR006367">
    <property type="entry name" value="Sirohaem_synthase_N"/>
</dbReference>
<accession>A0ABS2NP47</accession>
<gene>
    <name evidence="8" type="ORF">JOC73_001229</name>
</gene>
<name>A0ABS2NP47_9FIRM</name>
<dbReference type="InterPro" id="IPR042518">
    <property type="entry name" value="SirC_C"/>
</dbReference>
<keyword evidence="8" id="KW-0456">Lyase</keyword>
<feature type="domain" description="Siroheme synthase central" evidence="7">
    <location>
        <begin position="120"/>
        <end position="145"/>
    </location>
</feature>
<dbReference type="GO" id="GO:0051266">
    <property type="term" value="F:sirohydrochlorin ferrochelatase activity"/>
    <property type="evidence" value="ECO:0007669"/>
    <property type="project" value="UniProtKB-EC"/>
</dbReference>
<dbReference type="SUPFAM" id="SSF75615">
    <property type="entry name" value="Siroheme synthase middle domains-like"/>
    <property type="match status" value="1"/>
</dbReference>
<dbReference type="NCBIfam" id="TIGR01470">
    <property type="entry name" value="cysG_Nterm"/>
    <property type="match status" value="1"/>
</dbReference>
<evidence type="ECO:0000256" key="1">
    <source>
        <dbReference type="ARBA" id="ARBA00005010"/>
    </source>
</evidence>
<dbReference type="SUPFAM" id="SSF51735">
    <property type="entry name" value="NAD(P)-binding Rossmann-fold domains"/>
    <property type="match status" value="1"/>
</dbReference>
<dbReference type="Gene3D" id="1.10.8.610">
    <property type="entry name" value="SirC, precorrin-2 dehydrogenase, C-terminal helical domain-like"/>
    <property type="match status" value="1"/>
</dbReference>
<dbReference type="GO" id="GO:0043115">
    <property type="term" value="F:precorrin-2 dehydrogenase activity"/>
    <property type="evidence" value="ECO:0007669"/>
    <property type="project" value="UniProtKB-EC"/>
</dbReference>
<keyword evidence="5" id="KW-0627">Porphyrin biosynthesis</keyword>
<evidence type="ECO:0000256" key="4">
    <source>
        <dbReference type="ARBA" id="ARBA00023027"/>
    </source>
</evidence>
<dbReference type="PANTHER" id="PTHR35330">
    <property type="entry name" value="SIROHEME BIOSYNTHESIS PROTEIN MET8"/>
    <property type="match status" value="1"/>
</dbReference>
<dbReference type="EC" id="1.3.1.76" evidence="2"/>
<dbReference type="EMBL" id="JAFBEE010000006">
    <property type="protein sequence ID" value="MBM7614715.1"/>
    <property type="molecule type" value="Genomic_DNA"/>
</dbReference>
<keyword evidence="3 8" id="KW-0560">Oxidoreductase</keyword>
<dbReference type="Pfam" id="PF13241">
    <property type="entry name" value="NAD_binding_7"/>
    <property type="match status" value="1"/>
</dbReference>
<comment type="caution">
    <text evidence="8">The sequence shown here is derived from an EMBL/GenBank/DDBJ whole genome shotgun (WGS) entry which is preliminary data.</text>
</comment>
<dbReference type="InterPro" id="IPR028281">
    <property type="entry name" value="Sirohaem_synthase_central"/>
</dbReference>
<organism evidence="8 9">
    <name type="scientific">Alkaliphilus hydrothermalis</name>
    <dbReference type="NCBI Taxonomy" id="1482730"/>
    <lineage>
        <taxon>Bacteria</taxon>
        <taxon>Bacillati</taxon>
        <taxon>Bacillota</taxon>
        <taxon>Clostridia</taxon>
        <taxon>Peptostreptococcales</taxon>
        <taxon>Natronincolaceae</taxon>
        <taxon>Alkaliphilus</taxon>
    </lineage>
</organism>
<evidence type="ECO:0000256" key="6">
    <source>
        <dbReference type="ARBA" id="ARBA00047561"/>
    </source>
</evidence>
<keyword evidence="4" id="KW-0520">NAD</keyword>
<reference evidence="8 9" key="1">
    <citation type="submission" date="2021-01" db="EMBL/GenBank/DDBJ databases">
        <title>Genomic Encyclopedia of Type Strains, Phase IV (KMG-IV): sequencing the most valuable type-strain genomes for metagenomic binning, comparative biology and taxonomic classification.</title>
        <authorList>
            <person name="Goeker M."/>
        </authorList>
    </citation>
    <scope>NUCLEOTIDE SEQUENCE [LARGE SCALE GENOMIC DNA]</scope>
    <source>
        <strain evidence="8 9">DSM 25890</strain>
    </source>
</reference>